<dbReference type="AlphaFoldDB" id="A0A084A7Y7"/>
<dbReference type="EMBL" id="AZSI01000161">
    <property type="protein sequence ID" value="KEY61416.1"/>
    <property type="molecule type" value="Genomic_DNA"/>
</dbReference>
<reference evidence="1 2" key="1">
    <citation type="submission" date="2014-06" db="EMBL/GenBank/DDBJ databases">
        <title>Draft genome sequence of the putrescine producing strain Lactococcus lactis subsp cremoris GE214.</title>
        <authorList>
            <person name="Ladero V."/>
            <person name="Linares D.M."/>
            <person name="del Rio B."/>
            <person name="Mayo B."/>
            <person name="Martin M.C."/>
            <person name="Fernandez M."/>
            <person name="Alvarez M.A."/>
        </authorList>
    </citation>
    <scope>NUCLEOTIDE SEQUENCE [LARGE SCALE GENOMIC DNA]</scope>
    <source>
        <strain evidence="1 2">GE214</strain>
    </source>
</reference>
<dbReference type="RefSeq" id="WP_042748807.1">
    <property type="nucleotide sequence ID" value="NZ_AZSI01000161.1"/>
</dbReference>
<gene>
    <name evidence="1" type="ORF">U725_02298</name>
</gene>
<dbReference type="Pfam" id="PF07275">
    <property type="entry name" value="ArdA"/>
    <property type="match status" value="1"/>
</dbReference>
<comment type="caution">
    <text evidence="1">The sequence shown here is derived from an EMBL/GenBank/DDBJ whole genome shotgun (WGS) entry which is preliminary data.</text>
</comment>
<dbReference type="InterPro" id="IPR041893">
    <property type="entry name" value="ArdA_dom3"/>
</dbReference>
<dbReference type="Proteomes" id="UP000028401">
    <property type="component" value="Unassembled WGS sequence"/>
</dbReference>
<dbReference type="Gene3D" id="3.10.20.480">
    <property type="entry name" value="Antirestriction protein ArdA, domain 1"/>
    <property type="match status" value="1"/>
</dbReference>
<sequence>METPKIYVVNLNSYNNGRTRGEWYELPVDFSRIKSDLLLDVEHGEEYAIHDFENFYGYKVGEYSSIQELNEYAEKLEEISDRDHLKDFLEIYSIDDIIDNKDDLDFVEAENDEDLAQELIEQMGGLEVLSIETLQRYFNFVAYGRDLAIGDYSKTSHGYIRDI</sequence>
<protein>
    <submittedName>
        <fullName evidence="1">ArdA-like protein</fullName>
    </submittedName>
</protein>
<proteinExistence type="predicted"/>
<dbReference type="InterPro" id="IPR009899">
    <property type="entry name" value="ArdA"/>
</dbReference>
<dbReference type="InterPro" id="IPR041895">
    <property type="entry name" value="ArdA_dom1"/>
</dbReference>
<evidence type="ECO:0000313" key="2">
    <source>
        <dbReference type="Proteomes" id="UP000028401"/>
    </source>
</evidence>
<evidence type="ECO:0000313" key="1">
    <source>
        <dbReference type="EMBL" id="KEY61416.1"/>
    </source>
</evidence>
<name>A0A084A7Y7_LACLC</name>
<organism evidence="1 2">
    <name type="scientific">Lactococcus cremoris subsp. cremoris GE214</name>
    <dbReference type="NCBI Taxonomy" id="1415168"/>
    <lineage>
        <taxon>Bacteria</taxon>
        <taxon>Bacillati</taxon>
        <taxon>Bacillota</taxon>
        <taxon>Bacilli</taxon>
        <taxon>Lactobacillales</taxon>
        <taxon>Streptococcaceae</taxon>
        <taxon>Lactococcus</taxon>
        <taxon>Lactococcus cremoris subsp. cremoris</taxon>
    </lineage>
</organism>
<dbReference type="PATRIC" id="fig|1415168.3.peg.2359"/>
<accession>A0A084A7Y7</accession>
<dbReference type="Gene3D" id="1.10.10.1190">
    <property type="entry name" value="Antirestriction protein ArdA, domain 3"/>
    <property type="match status" value="1"/>
</dbReference>